<feature type="transmembrane region" description="Helical" evidence="2">
    <location>
        <begin position="81"/>
        <end position="101"/>
    </location>
</feature>
<reference evidence="4" key="1">
    <citation type="journal article" date="2019" name="Plant J.">
        <title>Chlorella vulgaris genome assembly and annotation reveals the molecular basis for metabolic acclimation to high light conditions.</title>
        <authorList>
            <person name="Cecchin M."/>
            <person name="Marcolungo L."/>
            <person name="Rossato M."/>
            <person name="Girolomoni L."/>
            <person name="Cosentino E."/>
            <person name="Cuine S."/>
            <person name="Li-Beisson Y."/>
            <person name="Delledonne M."/>
            <person name="Ballottari M."/>
        </authorList>
    </citation>
    <scope>NUCLEOTIDE SEQUENCE</scope>
    <source>
        <strain evidence="4">211/11P</strain>
    </source>
</reference>
<reference evidence="4" key="2">
    <citation type="submission" date="2020-11" db="EMBL/GenBank/DDBJ databases">
        <authorList>
            <person name="Cecchin M."/>
            <person name="Marcolungo L."/>
            <person name="Rossato M."/>
            <person name="Girolomoni L."/>
            <person name="Cosentino E."/>
            <person name="Cuine S."/>
            <person name="Li-Beisson Y."/>
            <person name="Delledonne M."/>
            <person name="Ballottari M."/>
        </authorList>
    </citation>
    <scope>NUCLEOTIDE SEQUENCE</scope>
    <source>
        <strain evidence="4">211/11P</strain>
        <tissue evidence="4">Whole cell</tissue>
    </source>
</reference>
<gene>
    <name evidence="4" type="ORF">D9Q98_003527</name>
</gene>
<evidence type="ECO:0000313" key="5">
    <source>
        <dbReference type="Proteomes" id="UP001055712"/>
    </source>
</evidence>
<evidence type="ECO:0000256" key="1">
    <source>
        <dbReference type="SAM" id="MobiDB-lite"/>
    </source>
</evidence>
<dbReference type="PANTHER" id="PTHR35688:SF2">
    <property type="entry name" value="NAD(P)-LINKED OXIDOREDUCTASE SUPERFAMILY PROTEIN"/>
    <property type="match status" value="1"/>
</dbReference>
<feature type="compositionally biased region" description="Low complexity" evidence="1">
    <location>
        <begin position="49"/>
        <end position="61"/>
    </location>
</feature>
<organism evidence="4 5">
    <name type="scientific">Chlorella vulgaris</name>
    <name type="common">Green alga</name>
    <dbReference type="NCBI Taxonomy" id="3077"/>
    <lineage>
        <taxon>Eukaryota</taxon>
        <taxon>Viridiplantae</taxon>
        <taxon>Chlorophyta</taxon>
        <taxon>core chlorophytes</taxon>
        <taxon>Trebouxiophyceae</taxon>
        <taxon>Chlorellales</taxon>
        <taxon>Chlorellaceae</taxon>
        <taxon>Chlorella clade</taxon>
        <taxon>Chlorella</taxon>
    </lineage>
</organism>
<dbReference type="Proteomes" id="UP001055712">
    <property type="component" value="Unassembled WGS sequence"/>
</dbReference>
<dbReference type="AlphaFoldDB" id="A0A9D4TT92"/>
<accession>A0A9D4TT92</accession>
<feature type="region of interest" description="Disordered" evidence="1">
    <location>
        <begin position="40"/>
        <end position="61"/>
    </location>
</feature>
<evidence type="ECO:0000256" key="2">
    <source>
        <dbReference type="SAM" id="Phobius"/>
    </source>
</evidence>
<name>A0A9D4TT92_CHLVU</name>
<proteinExistence type="predicted"/>
<dbReference type="OrthoDB" id="3001at2759"/>
<evidence type="ECO:0000313" key="4">
    <source>
        <dbReference type="EMBL" id="KAI3433719.1"/>
    </source>
</evidence>
<keyword evidence="2" id="KW-0812">Transmembrane</keyword>
<evidence type="ECO:0000259" key="3">
    <source>
        <dbReference type="Pfam" id="PF03703"/>
    </source>
</evidence>
<dbReference type="InterPro" id="IPR005182">
    <property type="entry name" value="YdbS-like_PH"/>
</dbReference>
<dbReference type="PANTHER" id="PTHR35688">
    <property type="entry name" value="NAD(P)-LINKED OXIDOREDUCTASE SUPERFAMILY PROTEIN"/>
    <property type="match status" value="1"/>
</dbReference>
<protein>
    <recommendedName>
        <fullName evidence="3">YdbS-like PH domain-containing protein</fullName>
    </recommendedName>
</protein>
<sequence length="182" mass="19995">MQAATCSRSPAASFAWPIAPRLLGPRPVCCKKTAQQRRWPYRASAEPDTSSGASTSSSSSTAADLAPETTFYEGSGSNAELLLSLVLGATLIYLPLTLASIGRRLWISYRFTDKRLIVTTNSPVLKREVQVKYSQIKEVRSAPRALGLWGDVVIFLKDGSRLPLVGLERHRELVDYIEGQIQ</sequence>
<keyword evidence="2" id="KW-0472">Membrane</keyword>
<keyword evidence="2" id="KW-1133">Transmembrane helix</keyword>
<comment type="caution">
    <text evidence="4">The sequence shown here is derived from an EMBL/GenBank/DDBJ whole genome shotgun (WGS) entry which is preliminary data.</text>
</comment>
<feature type="domain" description="YdbS-like PH" evidence="3">
    <location>
        <begin position="106"/>
        <end position="177"/>
    </location>
</feature>
<keyword evidence="5" id="KW-1185">Reference proteome</keyword>
<dbReference type="Pfam" id="PF03703">
    <property type="entry name" value="bPH_2"/>
    <property type="match status" value="1"/>
</dbReference>
<dbReference type="EMBL" id="SIDB01000004">
    <property type="protein sequence ID" value="KAI3433719.1"/>
    <property type="molecule type" value="Genomic_DNA"/>
</dbReference>